<dbReference type="GO" id="GO:0003729">
    <property type="term" value="F:mRNA binding"/>
    <property type="evidence" value="ECO:0007669"/>
    <property type="project" value="UniProtKB-UniRule"/>
</dbReference>
<feature type="domain" description="YTH" evidence="7">
    <location>
        <begin position="257"/>
        <end position="394"/>
    </location>
</feature>
<dbReference type="PROSITE" id="PS50882">
    <property type="entry name" value="YTH"/>
    <property type="match status" value="1"/>
</dbReference>
<comment type="subcellular location">
    <subcellularLocation>
        <location evidence="1">Nucleus</location>
    </subcellularLocation>
</comment>
<feature type="region of interest" description="Disordered" evidence="6">
    <location>
        <begin position="410"/>
        <end position="466"/>
    </location>
</feature>
<dbReference type="EMBL" id="AAGW02023162">
    <property type="status" value="NOT_ANNOTATED_CDS"/>
    <property type="molecule type" value="Genomic_DNA"/>
</dbReference>
<feature type="compositionally biased region" description="Acidic residues" evidence="6">
    <location>
        <begin position="159"/>
        <end position="174"/>
    </location>
</feature>
<feature type="region of interest" description="Disordered" evidence="6">
    <location>
        <begin position="33"/>
        <end position="239"/>
    </location>
</feature>
<dbReference type="FunFam" id="3.10.590.10:FF:000002">
    <property type="entry name" value="YTH domain-containing protein 1 isoform X1"/>
    <property type="match status" value="1"/>
</dbReference>
<dbReference type="GO" id="GO:0000381">
    <property type="term" value="P:regulation of alternative mRNA splicing, via spliceosome"/>
    <property type="evidence" value="ECO:0007669"/>
    <property type="project" value="TreeGrafter"/>
</dbReference>
<dbReference type="GO" id="GO:0005654">
    <property type="term" value="C:nucleoplasm"/>
    <property type="evidence" value="ECO:0007669"/>
    <property type="project" value="TreeGrafter"/>
</dbReference>
<dbReference type="EMBL" id="AAGW02023164">
    <property type="status" value="NOT_ANNOTATED_CDS"/>
    <property type="molecule type" value="Genomic_DNA"/>
</dbReference>
<name>A0A5F9DHE5_RABIT</name>
<feature type="region of interest" description="Disordered" evidence="6">
    <location>
        <begin position="571"/>
        <end position="629"/>
    </location>
</feature>
<dbReference type="InterPro" id="IPR045168">
    <property type="entry name" value="YTH_prot"/>
</dbReference>
<gene>
    <name evidence="8" type="primary">YTHDC1</name>
</gene>
<evidence type="ECO:0000256" key="5">
    <source>
        <dbReference type="RuleBase" id="RU369095"/>
    </source>
</evidence>
<evidence type="ECO:0000259" key="7">
    <source>
        <dbReference type="PROSITE" id="PS50882"/>
    </source>
</evidence>
<evidence type="ECO:0000313" key="8">
    <source>
        <dbReference type="Ensembl" id="ENSOCUP00000044772.1"/>
    </source>
</evidence>
<feature type="compositionally biased region" description="Polar residues" evidence="6">
    <location>
        <begin position="73"/>
        <end position="100"/>
    </location>
</feature>
<dbReference type="EMBL" id="AAGW02023163">
    <property type="status" value="NOT_ANNOTATED_CDS"/>
    <property type="molecule type" value="Genomic_DNA"/>
</dbReference>
<sequence>MVFAKTQILWEFYPSRKHKYGELNVLDDILTEVPEQDDELYNPESEQDKNEKKGSKRKSDRMESADPKRQKSSVHSRQLISKPLSSSVSNNKRIVSTKGKSVTEYKNEEYQRSERNKRLDADRKIRVSSSASREPYKSQPEKTCLRKRDPERRTKSPTPDEEEEEEEEVYEQDERDQKEEGNDYDTRSEASDSGSESVSFTDGSVRSGSGTDASDEKKKERKRARGISPIVFDRSGSSASESYADQTSKLKYVLQDARFFLIKSNNHENVSLAKAKGVWSTLPVNEKKLNAAFRSARSVILIFSVRESGKFQGFARLSSESHHGGSPIHWVLPAGMNAKMLGGVFKIDWICRRELPFTKSAHLTNPWNEHKPVKIGRDGQEIELECGTQLCLLFPPDESIDLYQVIHKMRHKRRMHSQPRSRGRPSRREPVRDVGRRRPEDYDIHNSRKKPRIDYPPEFHQRPGYLKDPRYQEVDRRFSGVRRDVFLNGSYNDYVREFHNMGPPPPWQGMPPYPGMEQPPHHPYYQHHAPPPQAHPPYSGHHPVPHEARYRDKRVHDYDMRVDDFLRRTQAVVSGRRSRPHERDRERERDRPRDNRRDRERDRGRDRERERERLCDRDRDRGERGRYRR</sequence>
<dbReference type="EMBL" id="AAGW02023165">
    <property type="status" value="NOT_ANNOTATED_CDS"/>
    <property type="molecule type" value="Genomic_DNA"/>
</dbReference>
<keyword evidence="4" id="KW-0539">Nucleus</keyword>
<organism evidence="8 9">
    <name type="scientific">Oryctolagus cuniculus</name>
    <name type="common">Rabbit</name>
    <dbReference type="NCBI Taxonomy" id="9986"/>
    <lineage>
        <taxon>Eukaryota</taxon>
        <taxon>Metazoa</taxon>
        <taxon>Chordata</taxon>
        <taxon>Craniata</taxon>
        <taxon>Vertebrata</taxon>
        <taxon>Euteleostomi</taxon>
        <taxon>Mammalia</taxon>
        <taxon>Eutheria</taxon>
        <taxon>Euarchontoglires</taxon>
        <taxon>Glires</taxon>
        <taxon>Lagomorpha</taxon>
        <taxon>Leporidae</taxon>
        <taxon>Oryctolagus</taxon>
    </lineage>
</organism>
<reference evidence="8 9" key="1">
    <citation type="journal article" date="2011" name="Nature">
        <title>A high-resolution map of human evolutionary constraint using 29 mammals.</title>
        <authorList>
            <person name="Lindblad-Toh K."/>
            <person name="Garber M."/>
            <person name="Zuk O."/>
            <person name="Lin M.F."/>
            <person name="Parker B.J."/>
            <person name="Washietl S."/>
            <person name="Kheradpour P."/>
            <person name="Ernst J."/>
            <person name="Jordan G."/>
            <person name="Mauceli E."/>
            <person name="Ward L.D."/>
            <person name="Lowe C.B."/>
            <person name="Holloway A.K."/>
            <person name="Clamp M."/>
            <person name="Gnerre S."/>
            <person name="Alfoldi J."/>
            <person name="Beal K."/>
            <person name="Chang J."/>
            <person name="Clawson H."/>
            <person name="Cuff J."/>
            <person name="Di Palma F."/>
            <person name="Fitzgerald S."/>
            <person name="Flicek P."/>
            <person name="Guttman M."/>
            <person name="Hubisz M.J."/>
            <person name="Jaffe D.B."/>
            <person name="Jungreis I."/>
            <person name="Kent W.J."/>
            <person name="Kostka D."/>
            <person name="Lara M."/>
            <person name="Martins A.L."/>
            <person name="Massingham T."/>
            <person name="Moltke I."/>
            <person name="Raney B.J."/>
            <person name="Rasmussen M.D."/>
            <person name="Robinson J."/>
            <person name="Stark A."/>
            <person name="Vilella A.J."/>
            <person name="Wen J."/>
            <person name="Xie X."/>
            <person name="Zody M.C."/>
            <person name="Baldwin J."/>
            <person name="Bloom T."/>
            <person name="Chin C.W."/>
            <person name="Heiman D."/>
            <person name="Nicol R."/>
            <person name="Nusbaum C."/>
            <person name="Young S."/>
            <person name="Wilkinson J."/>
            <person name="Worley K.C."/>
            <person name="Kovar C.L."/>
            <person name="Muzny D.M."/>
            <person name="Gibbs R.A."/>
            <person name="Cree A."/>
            <person name="Dihn H.H."/>
            <person name="Fowler G."/>
            <person name="Jhangiani S."/>
            <person name="Joshi V."/>
            <person name="Lee S."/>
            <person name="Lewis L.R."/>
            <person name="Nazareth L.V."/>
            <person name="Okwuonu G."/>
            <person name="Santibanez J."/>
            <person name="Warren W.C."/>
            <person name="Mardis E.R."/>
            <person name="Weinstock G.M."/>
            <person name="Wilson R.K."/>
            <person name="Delehaunty K."/>
            <person name="Dooling D."/>
            <person name="Fronik C."/>
            <person name="Fulton L."/>
            <person name="Fulton B."/>
            <person name="Graves T."/>
            <person name="Minx P."/>
            <person name="Sodergren E."/>
            <person name="Birney E."/>
            <person name="Margulies E.H."/>
            <person name="Herrero J."/>
            <person name="Green E.D."/>
            <person name="Haussler D."/>
            <person name="Siepel A."/>
            <person name="Goldman N."/>
            <person name="Pollard K.S."/>
            <person name="Pedersen J.S."/>
            <person name="Lander E.S."/>
            <person name="Kellis M."/>
        </authorList>
    </citation>
    <scope>NUCLEOTIDE SEQUENCE [LARGE SCALE GENOMIC DNA]</scope>
    <source>
        <strain evidence="8 9">Thorbecke inbred</strain>
    </source>
</reference>
<dbReference type="GO" id="GO:0000398">
    <property type="term" value="P:mRNA splicing, via spliceosome"/>
    <property type="evidence" value="ECO:0007669"/>
    <property type="project" value="TreeGrafter"/>
</dbReference>
<reference evidence="8" key="2">
    <citation type="submission" date="2025-08" db="UniProtKB">
        <authorList>
            <consortium name="Ensembl"/>
        </authorList>
    </citation>
    <scope>IDENTIFICATION</scope>
    <source>
        <strain evidence="8">Thorbecke</strain>
    </source>
</reference>
<proteinExistence type="inferred from homology"/>
<feature type="compositionally biased region" description="Basic and acidic residues" evidence="6">
    <location>
        <begin position="134"/>
        <end position="154"/>
    </location>
</feature>
<dbReference type="GO" id="GO:1990247">
    <property type="term" value="F:N6-methyladenosine-containing RNA reader activity"/>
    <property type="evidence" value="ECO:0007669"/>
    <property type="project" value="UniProtKB-UniRule"/>
</dbReference>
<dbReference type="Ensembl" id="ENSOCUT00000059727.1">
    <property type="protein sequence ID" value="ENSOCUP00000044772.1"/>
    <property type="gene ID" value="ENSOCUG00000015886.4"/>
</dbReference>
<protein>
    <recommendedName>
        <fullName evidence="5">YTH domain-containing family protein</fullName>
    </recommendedName>
</protein>
<evidence type="ECO:0000256" key="6">
    <source>
        <dbReference type="SAM" id="MobiDB-lite"/>
    </source>
</evidence>
<feature type="compositionally biased region" description="Basic and acidic residues" evidence="6">
    <location>
        <begin position="175"/>
        <end position="190"/>
    </location>
</feature>
<accession>A0A5F9DHE5</accession>
<dbReference type="Bgee" id="ENSOCUG00000015886">
    <property type="expression patterns" value="Expressed in ovary and 14 other cell types or tissues"/>
</dbReference>
<keyword evidence="3" id="KW-0508">mRNA splicing</keyword>
<dbReference type="PANTHER" id="PTHR12357:SF3">
    <property type="entry name" value="YTH DOMAIN-CONTAINING PROTEIN 1"/>
    <property type="match status" value="1"/>
</dbReference>
<evidence type="ECO:0000313" key="9">
    <source>
        <dbReference type="Proteomes" id="UP000001811"/>
    </source>
</evidence>
<feature type="compositionally biased region" description="Basic and acidic residues" evidence="6">
    <location>
        <begin position="101"/>
        <end position="125"/>
    </location>
</feature>
<feature type="compositionally biased region" description="Basic and acidic residues" evidence="6">
    <location>
        <begin position="581"/>
        <end position="629"/>
    </location>
</feature>
<feature type="compositionally biased region" description="Basic and acidic residues" evidence="6">
    <location>
        <begin position="426"/>
        <end position="466"/>
    </location>
</feature>
<dbReference type="AlphaFoldDB" id="A0A5F9DHE5"/>
<dbReference type="CDD" id="cd21134">
    <property type="entry name" value="YTH"/>
    <property type="match status" value="1"/>
</dbReference>
<dbReference type="InterPro" id="IPR007275">
    <property type="entry name" value="YTH_domain"/>
</dbReference>
<comment type="similarity">
    <text evidence="5">Belongs to the YTHDF family.</text>
</comment>
<feature type="compositionally biased region" description="Basic and acidic residues" evidence="6">
    <location>
        <begin position="60"/>
        <end position="69"/>
    </location>
</feature>
<keyword evidence="2" id="KW-0507">mRNA processing</keyword>
<evidence type="ECO:0000256" key="4">
    <source>
        <dbReference type="ARBA" id="ARBA00023242"/>
    </source>
</evidence>
<dbReference type="Proteomes" id="UP000001811">
    <property type="component" value="Chromosome 15"/>
</dbReference>
<reference evidence="8" key="3">
    <citation type="submission" date="2025-09" db="UniProtKB">
        <authorList>
            <consortium name="Ensembl"/>
        </authorList>
    </citation>
    <scope>IDENTIFICATION</scope>
    <source>
        <strain evidence="8">Thorbecke</strain>
    </source>
</reference>
<dbReference type="Gene3D" id="3.10.590.10">
    <property type="entry name" value="ph1033 like domains"/>
    <property type="match status" value="1"/>
</dbReference>
<dbReference type="GeneTree" id="ENSGT00940000155803"/>
<feature type="region of interest" description="Disordered" evidence="6">
    <location>
        <begin position="509"/>
        <end position="545"/>
    </location>
</feature>
<evidence type="ECO:0000256" key="1">
    <source>
        <dbReference type="ARBA" id="ARBA00004123"/>
    </source>
</evidence>
<feature type="compositionally biased region" description="Basic residues" evidence="6">
    <location>
        <begin position="410"/>
        <end position="425"/>
    </location>
</feature>
<comment type="function">
    <text evidence="5">Specifically recognizes and binds N6-methyladenosine (m6A)-containing RNAs, and regulates mRNA stability. M6A is a modification present at internal sites of mRNAs and some non-coding RNAs and plays a role in mRNA stability and processing.</text>
</comment>
<evidence type="ECO:0000256" key="2">
    <source>
        <dbReference type="ARBA" id="ARBA00022664"/>
    </source>
</evidence>
<evidence type="ECO:0000256" key="3">
    <source>
        <dbReference type="ARBA" id="ARBA00023187"/>
    </source>
</evidence>
<keyword evidence="9" id="KW-1185">Reference proteome</keyword>
<dbReference type="PANTHER" id="PTHR12357">
    <property type="entry name" value="YTH YT521-B HOMOLOGY DOMAIN-CONTAINING"/>
    <property type="match status" value="1"/>
</dbReference>
<dbReference type="Pfam" id="PF04146">
    <property type="entry name" value="YTH"/>
    <property type="match status" value="1"/>
</dbReference>
<keyword evidence="5" id="KW-0694">RNA-binding</keyword>
<feature type="compositionally biased region" description="Polar residues" evidence="6">
    <location>
        <begin position="200"/>
        <end position="212"/>
    </location>
</feature>